<keyword evidence="2 4" id="KW-0378">Hydrolase</keyword>
<dbReference type="EMBL" id="JABFOR010000032">
    <property type="protein sequence ID" value="NOJ72902.1"/>
    <property type="molecule type" value="Genomic_DNA"/>
</dbReference>
<dbReference type="GO" id="GO:0016052">
    <property type="term" value="P:carbohydrate catabolic process"/>
    <property type="evidence" value="ECO:0007669"/>
    <property type="project" value="TreeGrafter"/>
</dbReference>
<dbReference type="SMART" id="SM00641">
    <property type="entry name" value="Glyco_25"/>
    <property type="match status" value="1"/>
</dbReference>
<evidence type="ECO:0000256" key="1">
    <source>
        <dbReference type="ARBA" id="ARBA00010646"/>
    </source>
</evidence>
<organism evidence="4 5">
    <name type="scientific">Paenibacillus alvei</name>
    <name type="common">Bacillus alvei</name>
    <dbReference type="NCBI Taxonomy" id="44250"/>
    <lineage>
        <taxon>Bacteria</taxon>
        <taxon>Bacillati</taxon>
        <taxon>Bacillota</taxon>
        <taxon>Bacilli</taxon>
        <taxon>Bacillales</taxon>
        <taxon>Paenibacillaceae</taxon>
        <taxon>Paenibacillus</taxon>
    </lineage>
</organism>
<proteinExistence type="inferred from homology"/>
<dbReference type="InterPro" id="IPR018077">
    <property type="entry name" value="Glyco_hydro_fam25_subgr"/>
</dbReference>
<keyword evidence="3" id="KW-0326">Glycosidase</keyword>
<dbReference type="InterPro" id="IPR002053">
    <property type="entry name" value="Glyco_hydro_25"/>
</dbReference>
<reference evidence="4 5" key="1">
    <citation type="submission" date="2020-05" db="EMBL/GenBank/DDBJ databases">
        <title>Whole genome sequencing and identification of novel metabolites from Paenibacillus alvei strain JR949.</title>
        <authorList>
            <person name="Rajendhran J."/>
            <person name="Sree Pranav P."/>
            <person name="Mahalakshmi B."/>
            <person name="Karthikeyan R."/>
        </authorList>
    </citation>
    <scope>NUCLEOTIDE SEQUENCE [LARGE SCALE GENOMIC DNA]</scope>
    <source>
        <strain evidence="4 5">JR949</strain>
    </source>
</reference>
<evidence type="ECO:0000256" key="2">
    <source>
        <dbReference type="ARBA" id="ARBA00022801"/>
    </source>
</evidence>
<evidence type="ECO:0000256" key="3">
    <source>
        <dbReference type="ARBA" id="ARBA00023295"/>
    </source>
</evidence>
<dbReference type="CDD" id="cd00599">
    <property type="entry name" value="GH25_muramidase"/>
    <property type="match status" value="1"/>
</dbReference>
<dbReference type="GO" id="GO:0016998">
    <property type="term" value="P:cell wall macromolecule catabolic process"/>
    <property type="evidence" value="ECO:0007669"/>
    <property type="project" value="InterPro"/>
</dbReference>
<name>A0AAP7A576_PAEAL</name>
<dbReference type="AlphaFoldDB" id="A0AAP7A576"/>
<dbReference type="GO" id="GO:0009253">
    <property type="term" value="P:peptidoglycan catabolic process"/>
    <property type="evidence" value="ECO:0007669"/>
    <property type="project" value="InterPro"/>
</dbReference>
<gene>
    <name evidence="4" type="ORF">HMI46_20370</name>
</gene>
<sequence>MQSRSESDVKGIDVSHWEGKIDWEKVKLEGFQFAYVKASESTSTKDPNFSRNVNGAKAAGLLVGAYHFARPDKNKASDEAEHFVSFLTQYPTDLLPVLDLEEPEDPKKISVIALVQWVQSFINVVKKKTGRDVMLYTGSWFIDLFQQFNNALSDLPLWIANYRTTSSPPDNGGWTRWTIWQYSEKGKVSGIDGDVDLNVAGSLDDFFLGNKFVF</sequence>
<evidence type="ECO:0000313" key="5">
    <source>
        <dbReference type="Proteomes" id="UP000552038"/>
    </source>
</evidence>
<dbReference type="GO" id="GO:0003796">
    <property type="term" value="F:lysozyme activity"/>
    <property type="evidence" value="ECO:0007669"/>
    <property type="project" value="InterPro"/>
</dbReference>
<comment type="similarity">
    <text evidence="1">Belongs to the glycosyl hydrolase 25 family.</text>
</comment>
<dbReference type="PROSITE" id="PS51904">
    <property type="entry name" value="GLYCOSYL_HYDROL_F25_2"/>
    <property type="match status" value="1"/>
</dbReference>
<dbReference type="Pfam" id="PF01183">
    <property type="entry name" value="Glyco_hydro_25"/>
    <property type="match status" value="1"/>
</dbReference>
<dbReference type="RefSeq" id="WP_171418454.1">
    <property type="nucleotide sequence ID" value="NZ_JABFOR010000032.1"/>
</dbReference>
<dbReference type="PANTHER" id="PTHR34135">
    <property type="entry name" value="LYSOZYME"/>
    <property type="match status" value="1"/>
</dbReference>
<dbReference type="PANTHER" id="PTHR34135:SF2">
    <property type="entry name" value="LYSOZYME"/>
    <property type="match status" value="1"/>
</dbReference>
<dbReference type="Proteomes" id="UP000552038">
    <property type="component" value="Unassembled WGS sequence"/>
</dbReference>
<dbReference type="SUPFAM" id="SSF51445">
    <property type="entry name" value="(Trans)glycosidases"/>
    <property type="match status" value="1"/>
</dbReference>
<accession>A0AAP7A576</accession>
<protein>
    <submittedName>
        <fullName evidence="4">Glycoside hydrolase family 25 protein</fullName>
    </submittedName>
</protein>
<dbReference type="Gene3D" id="3.20.20.80">
    <property type="entry name" value="Glycosidases"/>
    <property type="match status" value="1"/>
</dbReference>
<comment type="caution">
    <text evidence="4">The sequence shown here is derived from an EMBL/GenBank/DDBJ whole genome shotgun (WGS) entry which is preliminary data.</text>
</comment>
<evidence type="ECO:0000313" key="4">
    <source>
        <dbReference type="EMBL" id="NOJ72902.1"/>
    </source>
</evidence>
<dbReference type="InterPro" id="IPR017853">
    <property type="entry name" value="GH"/>
</dbReference>